<keyword evidence="2" id="KW-1185">Reference proteome</keyword>
<evidence type="ECO:0000313" key="2">
    <source>
        <dbReference type="Proteomes" id="UP001469553"/>
    </source>
</evidence>
<dbReference type="Proteomes" id="UP001469553">
    <property type="component" value="Unassembled WGS sequence"/>
</dbReference>
<dbReference type="EMBL" id="JAHRIP010039054">
    <property type="protein sequence ID" value="MEQ2295814.1"/>
    <property type="molecule type" value="Genomic_DNA"/>
</dbReference>
<organism evidence="1 2">
    <name type="scientific">Ameca splendens</name>
    <dbReference type="NCBI Taxonomy" id="208324"/>
    <lineage>
        <taxon>Eukaryota</taxon>
        <taxon>Metazoa</taxon>
        <taxon>Chordata</taxon>
        <taxon>Craniata</taxon>
        <taxon>Vertebrata</taxon>
        <taxon>Euteleostomi</taxon>
        <taxon>Actinopterygii</taxon>
        <taxon>Neopterygii</taxon>
        <taxon>Teleostei</taxon>
        <taxon>Neoteleostei</taxon>
        <taxon>Acanthomorphata</taxon>
        <taxon>Ovalentaria</taxon>
        <taxon>Atherinomorphae</taxon>
        <taxon>Cyprinodontiformes</taxon>
        <taxon>Goodeidae</taxon>
        <taxon>Ameca</taxon>
    </lineage>
</organism>
<proteinExistence type="predicted"/>
<evidence type="ECO:0000313" key="1">
    <source>
        <dbReference type="EMBL" id="MEQ2295814.1"/>
    </source>
</evidence>
<protein>
    <submittedName>
        <fullName evidence="1">Uncharacterized protein</fullName>
    </submittedName>
</protein>
<name>A0ABV0YPM8_9TELE</name>
<accession>A0ABV0YPM8</accession>
<sequence>MIYSPHWANLEGTVGCRCAAPREHSGAKGLAQGPRVAICGIRTRPLVSPPERKPPVLTTRPPLLLLLQLFPALSSFKQWQHMTHCWGNFDHGGF</sequence>
<gene>
    <name evidence="1" type="ORF">AMECASPLE_018427</name>
</gene>
<reference evidence="1 2" key="1">
    <citation type="submission" date="2021-06" db="EMBL/GenBank/DDBJ databases">
        <authorList>
            <person name="Palmer J.M."/>
        </authorList>
    </citation>
    <scope>NUCLEOTIDE SEQUENCE [LARGE SCALE GENOMIC DNA]</scope>
    <source>
        <strain evidence="1 2">AS_MEX2019</strain>
        <tissue evidence="1">Muscle</tissue>
    </source>
</reference>
<comment type="caution">
    <text evidence="1">The sequence shown here is derived from an EMBL/GenBank/DDBJ whole genome shotgun (WGS) entry which is preliminary data.</text>
</comment>